<gene>
    <name evidence="2" type="ORF">QFW77_15575</name>
</gene>
<dbReference type="RefSeq" id="WP_280575702.1">
    <property type="nucleotide sequence ID" value="NZ_JARXRM010000044.1"/>
</dbReference>
<feature type="transmembrane region" description="Helical" evidence="1">
    <location>
        <begin position="180"/>
        <end position="200"/>
    </location>
</feature>
<protein>
    <submittedName>
        <fullName evidence="2">Exopolysaccharide biosynthesis protein</fullName>
    </submittedName>
</protein>
<evidence type="ECO:0000256" key="1">
    <source>
        <dbReference type="SAM" id="Phobius"/>
    </source>
</evidence>
<reference evidence="2 3" key="1">
    <citation type="submission" date="2023-04" db="EMBL/GenBank/DDBJ databases">
        <title>Luteimonas endophyticus RD2P54.</title>
        <authorList>
            <person name="Sun J.-Q."/>
        </authorList>
    </citation>
    <scope>NUCLEOTIDE SEQUENCE [LARGE SCALE GENOMIC DNA]</scope>
    <source>
        <strain evidence="2 3">RD2P54</strain>
    </source>
</reference>
<sequence length="209" mass="22042">MEAEGSLGEQLAAIVARLPEDGTLTLSDLLAQLGDEGLLVVALLLTLVFLIPVSIPGVSTVFGAAILLIGVSRLSGRPLWVPARLAGKALPASRLRPGLLAGLVWVRRLERVSRPYRLRGLVEGRLQGIVNDLAFILAALLLMAPFGFVPFSNTLPALALLFYAVGFIQRDGGAVLLGHLANLCTLVYFSALIGGGGLAVRELLQRFAG</sequence>
<feature type="transmembrane region" description="Helical" evidence="1">
    <location>
        <begin position="135"/>
        <end position="168"/>
    </location>
</feature>
<evidence type="ECO:0000313" key="2">
    <source>
        <dbReference type="EMBL" id="MDH5824393.1"/>
    </source>
</evidence>
<keyword evidence="1" id="KW-0472">Membrane</keyword>
<dbReference type="EMBL" id="JARXRM010000044">
    <property type="protein sequence ID" value="MDH5824393.1"/>
    <property type="molecule type" value="Genomic_DNA"/>
</dbReference>
<accession>A0ABT6JDV6</accession>
<proteinExistence type="predicted"/>
<dbReference type="InterPro" id="IPR010331">
    <property type="entry name" value="ExoD"/>
</dbReference>
<dbReference type="PANTHER" id="PTHR41795:SF1">
    <property type="entry name" value="EXOPOLYSACCHARIDE SYNTHESIS PROTEIN"/>
    <property type="match status" value="1"/>
</dbReference>
<keyword evidence="3" id="KW-1185">Reference proteome</keyword>
<dbReference type="PIRSF" id="PIRSF033239">
    <property type="entry name" value="ExoD"/>
    <property type="match status" value="1"/>
</dbReference>
<name>A0ABT6JDV6_9GAMM</name>
<comment type="caution">
    <text evidence="2">The sequence shown here is derived from an EMBL/GenBank/DDBJ whole genome shotgun (WGS) entry which is preliminary data.</text>
</comment>
<organism evidence="2 3">
    <name type="scientific">Luteimonas endophytica</name>
    <dbReference type="NCBI Taxonomy" id="3042023"/>
    <lineage>
        <taxon>Bacteria</taxon>
        <taxon>Pseudomonadati</taxon>
        <taxon>Pseudomonadota</taxon>
        <taxon>Gammaproteobacteria</taxon>
        <taxon>Lysobacterales</taxon>
        <taxon>Lysobacteraceae</taxon>
        <taxon>Luteimonas</taxon>
    </lineage>
</organism>
<dbReference type="Proteomes" id="UP001156940">
    <property type="component" value="Unassembled WGS sequence"/>
</dbReference>
<keyword evidence="1" id="KW-1133">Transmembrane helix</keyword>
<dbReference type="PANTHER" id="PTHR41795">
    <property type="entry name" value="EXOPOLYSACCHARIDE SYNTHESIS PROTEIN"/>
    <property type="match status" value="1"/>
</dbReference>
<evidence type="ECO:0000313" key="3">
    <source>
        <dbReference type="Proteomes" id="UP001156940"/>
    </source>
</evidence>
<keyword evidence="1" id="KW-0812">Transmembrane</keyword>
<dbReference type="Pfam" id="PF06055">
    <property type="entry name" value="ExoD"/>
    <property type="match status" value="1"/>
</dbReference>
<feature type="transmembrane region" description="Helical" evidence="1">
    <location>
        <begin position="38"/>
        <end position="71"/>
    </location>
</feature>